<evidence type="ECO:0000256" key="1">
    <source>
        <dbReference type="SAM" id="MobiDB-lite"/>
    </source>
</evidence>
<reference evidence="2 3" key="1">
    <citation type="journal article" date="2013" name="Int. J. Syst. Evol. Microbiol.">
        <title>Description of Streptomonospora sediminis sp. nov. and Streptomonospora nanhaiensis sp. nov., and reclassification of Nocardiopsis arabia Hozzein &amp; Goodfellow 2008 as Streptomonospora arabica comb. nov. and emended description of the genus Streptomonospora.</title>
        <authorList>
            <person name="Zhang D.F."/>
            <person name="Pan H.Q."/>
            <person name="He J."/>
            <person name="Zhang X.M."/>
            <person name="Zhang Y.G."/>
            <person name="Klenk H.P."/>
            <person name="Hu J.C."/>
            <person name="Li W.J."/>
        </authorList>
    </citation>
    <scope>NUCLEOTIDE SEQUENCE [LARGE SCALE GENOMIC DNA]</scope>
    <source>
        <strain evidence="2 3">12A09</strain>
    </source>
</reference>
<evidence type="ECO:0000313" key="3">
    <source>
        <dbReference type="Proteomes" id="UP001156498"/>
    </source>
</evidence>
<feature type="compositionally biased region" description="Low complexity" evidence="1">
    <location>
        <begin position="41"/>
        <end position="55"/>
    </location>
</feature>
<proteinExistence type="predicted"/>
<dbReference type="Proteomes" id="UP001156498">
    <property type="component" value="Chromosome"/>
</dbReference>
<sequence length="55" mass="5709">MALEWLTEGRVSGTALASTAFWSVLLAKAVSTYKGERRDAPASQAASSAEEAPAP</sequence>
<name>A0ABY6YM31_9ACTN</name>
<gene>
    <name evidence="2" type="ORF">OUQ99_29770</name>
</gene>
<dbReference type="RefSeq" id="WP_267947071.1">
    <property type="nucleotide sequence ID" value="NZ_CP113264.1"/>
</dbReference>
<organism evidence="2 3">
    <name type="scientific">Streptomonospora nanhaiensis</name>
    <dbReference type="NCBI Taxonomy" id="1323731"/>
    <lineage>
        <taxon>Bacteria</taxon>
        <taxon>Bacillati</taxon>
        <taxon>Actinomycetota</taxon>
        <taxon>Actinomycetes</taxon>
        <taxon>Streptosporangiales</taxon>
        <taxon>Nocardiopsidaceae</taxon>
        <taxon>Streptomonospora</taxon>
    </lineage>
</organism>
<dbReference type="EMBL" id="CP113264">
    <property type="protein sequence ID" value="WAE73284.1"/>
    <property type="molecule type" value="Genomic_DNA"/>
</dbReference>
<evidence type="ECO:0000313" key="2">
    <source>
        <dbReference type="EMBL" id="WAE73284.1"/>
    </source>
</evidence>
<accession>A0ABY6YM31</accession>
<feature type="region of interest" description="Disordered" evidence="1">
    <location>
        <begin position="34"/>
        <end position="55"/>
    </location>
</feature>
<protein>
    <submittedName>
        <fullName evidence="2">Uncharacterized protein</fullName>
    </submittedName>
</protein>
<keyword evidence="3" id="KW-1185">Reference proteome</keyword>